<evidence type="ECO:0000313" key="3">
    <source>
        <dbReference type="EMBL" id="CAD0098160.1"/>
    </source>
</evidence>
<feature type="transmembrane region" description="Helical" evidence="2">
    <location>
        <begin position="305"/>
        <end position="327"/>
    </location>
</feature>
<dbReference type="EMBL" id="CAIJEO010000008">
    <property type="protein sequence ID" value="CAD0098160.1"/>
    <property type="molecule type" value="Genomic_DNA"/>
</dbReference>
<keyword evidence="2" id="KW-1133">Transmembrane helix</keyword>
<keyword evidence="4" id="KW-1185">Reference proteome</keyword>
<evidence type="ECO:0000256" key="1">
    <source>
        <dbReference type="SAM" id="MobiDB-lite"/>
    </source>
</evidence>
<feature type="compositionally biased region" description="Low complexity" evidence="1">
    <location>
        <begin position="262"/>
        <end position="280"/>
    </location>
</feature>
<proteinExistence type="predicted"/>
<organism evidence="3 4">
    <name type="scientific">Aureobasidium mustum</name>
    <dbReference type="NCBI Taxonomy" id="2773714"/>
    <lineage>
        <taxon>Eukaryota</taxon>
        <taxon>Fungi</taxon>
        <taxon>Dikarya</taxon>
        <taxon>Ascomycota</taxon>
        <taxon>Pezizomycotina</taxon>
        <taxon>Dothideomycetes</taxon>
        <taxon>Dothideomycetidae</taxon>
        <taxon>Dothideales</taxon>
        <taxon>Saccotheciaceae</taxon>
        <taxon>Aureobasidium</taxon>
    </lineage>
</organism>
<sequence length="378" mass="38655">MSSTASPLTTRTNPMSGIFTPPSSCSSHWTYESQAANSVTGGLLIQNAGAGRNDEPCYPPGFDGWGRAPSFIQIFSPGVCPSGYTTANNNYDGHTTTAVCCLSKFGYKNFISSVNAGGKTAQFYGCTSIFTNADPTTVFAEGDDDGVTSSLDGITGMFTTVSGLITMWAQPITVAFQQHDLSLFTTSQSTTSQTTTSQSSTSTTSSTASKETSSTSISSAVANPASSSPMAAATPSASAISTSYVSTKSLTTSSVHATAPETGTSIASSSATAKSSSEMSLLGSNAPTTSPVQIEGPRPGPSTGAIAGIVVGAVALFAIIIGAAIFFRRQRRPTTSPRSLDLMDVQMAQKGHTGVGDSGYTLRDPSWGSGRKRASGVA</sequence>
<keyword evidence="2" id="KW-0472">Membrane</keyword>
<feature type="region of interest" description="Disordered" evidence="1">
    <location>
        <begin position="187"/>
        <end position="232"/>
    </location>
</feature>
<reference evidence="3" key="1">
    <citation type="submission" date="2020-06" db="EMBL/GenBank/DDBJ databases">
        <authorList>
            <person name="Onetto C."/>
        </authorList>
    </citation>
    <scope>NUCLEOTIDE SEQUENCE</scope>
</reference>
<dbReference type="CDD" id="cd12087">
    <property type="entry name" value="TM_EGFR-like"/>
    <property type="match status" value="1"/>
</dbReference>
<name>A0A9N8K6M5_9PEZI</name>
<feature type="region of interest" description="Disordered" evidence="1">
    <location>
        <begin position="353"/>
        <end position="378"/>
    </location>
</feature>
<dbReference type="AlphaFoldDB" id="A0A9N8K6M5"/>
<keyword evidence="2" id="KW-0812">Transmembrane</keyword>
<dbReference type="Proteomes" id="UP000714618">
    <property type="component" value="Unassembled WGS sequence"/>
</dbReference>
<accession>A0A9N8K6M5</accession>
<feature type="region of interest" description="Disordered" evidence="1">
    <location>
        <begin position="253"/>
        <end position="299"/>
    </location>
</feature>
<comment type="caution">
    <text evidence="3">The sequence shown here is derived from an EMBL/GenBank/DDBJ whole genome shotgun (WGS) entry which is preliminary data.</text>
</comment>
<feature type="compositionally biased region" description="Polar residues" evidence="1">
    <location>
        <begin position="282"/>
        <end position="292"/>
    </location>
</feature>
<evidence type="ECO:0000256" key="2">
    <source>
        <dbReference type="SAM" id="Phobius"/>
    </source>
</evidence>
<evidence type="ECO:0000313" key="4">
    <source>
        <dbReference type="Proteomes" id="UP000714618"/>
    </source>
</evidence>
<dbReference type="OrthoDB" id="4770059at2759"/>
<protein>
    <submittedName>
        <fullName evidence="3">Uncharacterized protein</fullName>
    </submittedName>
</protein>
<gene>
    <name evidence="3" type="ORF">AWRI4233_LOCUS6984</name>
</gene>